<gene>
    <name evidence="3" type="ORF">CAEBREN_21569</name>
</gene>
<dbReference type="eggNOG" id="ENOG502TJJA">
    <property type="taxonomic scope" value="Eukaryota"/>
</dbReference>
<dbReference type="STRING" id="135651.G0MWY6"/>
<dbReference type="InParanoid" id="G0MWY6"/>
<dbReference type="PANTHER" id="PTHR21447:SF13">
    <property type="entry name" value="RING-TYPE DOMAIN-CONTAINING PROTEIN"/>
    <property type="match status" value="1"/>
</dbReference>
<evidence type="ECO:0000256" key="2">
    <source>
        <dbReference type="SAM" id="MobiDB-lite"/>
    </source>
</evidence>
<dbReference type="HOGENOM" id="CLU_013202_0_0_1"/>
<dbReference type="AlphaFoldDB" id="G0MWY6"/>
<evidence type="ECO:0000313" key="3">
    <source>
        <dbReference type="EMBL" id="EGT46328.1"/>
    </source>
</evidence>
<dbReference type="Proteomes" id="UP000008068">
    <property type="component" value="Unassembled WGS sequence"/>
</dbReference>
<evidence type="ECO:0000256" key="1">
    <source>
        <dbReference type="SAM" id="Coils"/>
    </source>
</evidence>
<accession>G0MWY6</accession>
<name>G0MWY6_CAEBE</name>
<reference evidence="4" key="1">
    <citation type="submission" date="2011-07" db="EMBL/GenBank/DDBJ databases">
        <authorList>
            <consortium name="Caenorhabditis brenneri Sequencing and Analysis Consortium"/>
            <person name="Wilson R.K."/>
        </authorList>
    </citation>
    <scope>NUCLEOTIDE SEQUENCE [LARGE SCALE GENOMIC DNA]</scope>
    <source>
        <strain evidence="4">PB2801</strain>
    </source>
</reference>
<keyword evidence="1" id="KW-0175">Coiled coil</keyword>
<feature type="coiled-coil region" evidence="1">
    <location>
        <begin position="359"/>
        <end position="487"/>
    </location>
</feature>
<feature type="compositionally biased region" description="Basic and acidic residues" evidence="2">
    <location>
        <begin position="265"/>
        <end position="281"/>
    </location>
</feature>
<evidence type="ECO:0000313" key="4">
    <source>
        <dbReference type="Proteomes" id="UP000008068"/>
    </source>
</evidence>
<dbReference type="EMBL" id="GL379817">
    <property type="protein sequence ID" value="EGT46328.1"/>
    <property type="molecule type" value="Genomic_DNA"/>
</dbReference>
<keyword evidence="4" id="KW-1185">Reference proteome</keyword>
<proteinExistence type="predicted"/>
<organism evidence="4">
    <name type="scientific">Caenorhabditis brenneri</name>
    <name type="common">Nematode worm</name>
    <dbReference type="NCBI Taxonomy" id="135651"/>
    <lineage>
        <taxon>Eukaryota</taxon>
        <taxon>Metazoa</taxon>
        <taxon>Ecdysozoa</taxon>
        <taxon>Nematoda</taxon>
        <taxon>Chromadorea</taxon>
        <taxon>Rhabditida</taxon>
        <taxon>Rhabditina</taxon>
        <taxon>Rhabditomorpha</taxon>
        <taxon>Rhabditoidea</taxon>
        <taxon>Rhabditidae</taxon>
        <taxon>Peloderinae</taxon>
        <taxon>Caenorhabditis</taxon>
    </lineage>
</organism>
<sequence length="599" mass="69454">MPSFYQNLKKEVLYCKQDFLFYLQSCVYEELEKDKNATAVVRIFDNGGLKFVMESELFAAINLKNPDKKPLECIDIEGHYRTIEYKHVLERYREKITEIDKYRYFINLKLFQKLREELAKFWKPIEDRPVKKVRNVGPQGFTVEDLIKELKYLGYTKIFPEINANARATYAIFLPLKPSELKTCDLFSAIHGALTFVLTKRYPCLTEFMYRQKVCLHNRTKPCEPCSYAIKEAEARIEAEIKAESEQASSTVNATTSGDDAEKEEDSKESKHESVTNEAPEKTINNPVEAETNPLPAISEPEVSEHDTALPDSNTHICEKCMETSNEGREEVTETYRKMRILGETVKEKDAELEKLNVYEEKSKKSDETEKNTKGLEKEAEEWKMKYLKILEENVKMGNILKSTGSSKTLERQVKEKDEQLKKVQKALEEKEQKCEELGKTIKEKNKEIHDLSEFLNRKKEEFKATINRLLQQLVDKDKQIGELENARTNAETSQLEAVEKLKEACFKLEKKVNVGLDQMKIKNSKIQELELKNAKLTEENQEIEELTKQHAMVTKENKKEIEQLKRNASISVEEIKKLTARIAEKEGAENLLKRSNKG</sequence>
<dbReference type="GO" id="GO:0045121">
    <property type="term" value="C:membrane raft"/>
    <property type="evidence" value="ECO:0007669"/>
    <property type="project" value="TreeGrafter"/>
</dbReference>
<protein>
    <submittedName>
        <fullName evidence="3">Uncharacterized protein</fullName>
    </submittedName>
</protein>
<dbReference type="GO" id="GO:0045087">
    <property type="term" value="P:innate immune response"/>
    <property type="evidence" value="ECO:0007669"/>
    <property type="project" value="TreeGrafter"/>
</dbReference>
<dbReference type="PANTHER" id="PTHR21447">
    <property type="entry name" value="RING-TYPE DOMAIN-CONTAINING PROTEIN-RELATED"/>
    <property type="match status" value="1"/>
</dbReference>
<feature type="coiled-coil region" evidence="1">
    <location>
        <begin position="520"/>
        <end position="582"/>
    </location>
</feature>
<feature type="compositionally biased region" description="Polar residues" evidence="2">
    <location>
        <begin position="246"/>
        <end position="258"/>
    </location>
</feature>
<feature type="region of interest" description="Disordered" evidence="2">
    <location>
        <begin position="242"/>
        <end position="294"/>
    </location>
</feature>